<dbReference type="PANTHER" id="PTHR30126">
    <property type="entry name" value="HTH-TYPE TRANSCRIPTIONAL REGULATOR"/>
    <property type="match status" value="1"/>
</dbReference>
<sequence length="290" mass="32994">MELAYFQTFREVALRQSFTRAAEELGYAQSSVTIQIQKLEKAYGVQLFERYGRGLRLTSAGEALLPIVNQMLDLFQQSKERLTSPRGGSLTIGTIDSLASYYLPPFIGQLREFDSELAVRLLPDRESTIINHVKDGTVDIGFILESRPPEDTLSWINIREEKLALVAAPDHPFVKRDRIELEQLDGAEWILPEPTCNYRIMLERLTRKHKLKASIVLELGNPEAIKRCVKAGTGISLLPRMAVEEELQSGALVELAFHHPELKLNLYAIIHPNKWLTHSLEYFISLIKNQ</sequence>
<keyword evidence="7" id="KW-1185">Reference proteome</keyword>
<gene>
    <name evidence="6" type="ORF">A8990_11941</name>
</gene>
<comment type="similarity">
    <text evidence="1">Belongs to the LysR transcriptional regulatory family.</text>
</comment>
<evidence type="ECO:0000259" key="5">
    <source>
        <dbReference type="PROSITE" id="PS50931"/>
    </source>
</evidence>
<evidence type="ECO:0000256" key="1">
    <source>
        <dbReference type="ARBA" id="ARBA00009437"/>
    </source>
</evidence>
<evidence type="ECO:0000256" key="3">
    <source>
        <dbReference type="ARBA" id="ARBA00023125"/>
    </source>
</evidence>
<dbReference type="SUPFAM" id="SSF46785">
    <property type="entry name" value="Winged helix' DNA-binding domain"/>
    <property type="match status" value="1"/>
</dbReference>
<dbReference type="CDD" id="cd05466">
    <property type="entry name" value="PBP2_LTTR_substrate"/>
    <property type="match status" value="1"/>
</dbReference>
<proteinExistence type="inferred from homology"/>
<evidence type="ECO:0000256" key="4">
    <source>
        <dbReference type="ARBA" id="ARBA00023163"/>
    </source>
</evidence>
<evidence type="ECO:0000313" key="6">
    <source>
        <dbReference type="EMBL" id="REE81207.1"/>
    </source>
</evidence>
<dbReference type="PRINTS" id="PR00039">
    <property type="entry name" value="HTHLYSR"/>
</dbReference>
<keyword evidence="2" id="KW-0805">Transcription regulation</keyword>
<comment type="caution">
    <text evidence="6">The sequence shown here is derived from an EMBL/GenBank/DDBJ whole genome shotgun (WGS) entry which is preliminary data.</text>
</comment>
<dbReference type="AlphaFoldDB" id="A0A3D9RN32"/>
<dbReference type="OrthoDB" id="9803735at2"/>
<dbReference type="Proteomes" id="UP000256304">
    <property type="component" value="Unassembled WGS sequence"/>
</dbReference>
<protein>
    <submittedName>
        <fullName evidence="6">DNA-binding transcriptional LysR family regulator</fullName>
    </submittedName>
</protein>
<dbReference type="PANTHER" id="PTHR30126:SF40">
    <property type="entry name" value="HTH-TYPE TRANSCRIPTIONAL REGULATOR GLTR"/>
    <property type="match status" value="1"/>
</dbReference>
<dbReference type="InterPro" id="IPR000847">
    <property type="entry name" value="LysR_HTH_N"/>
</dbReference>
<dbReference type="Pfam" id="PF03466">
    <property type="entry name" value="LysR_substrate"/>
    <property type="match status" value="1"/>
</dbReference>
<evidence type="ECO:0000256" key="2">
    <source>
        <dbReference type="ARBA" id="ARBA00023015"/>
    </source>
</evidence>
<dbReference type="RefSeq" id="WP_116190146.1">
    <property type="nucleotide sequence ID" value="NZ_QTTN01000019.1"/>
</dbReference>
<accession>A0A3D9RN32</accession>
<keyword evidence="3 6" id="KW-0238">DNA-binding</keyword>
<dbReference type="InterPro" id="IPR036388">
    <property type="entry name" value="WH-like_DNA-bd_sf"/>
</dbReference>
<dbReference type="PROSITE" id="PS50931">
    <property type="entry name" value="HTH_LYSR"/>
    <property type="match status" value="1"/>
</dbReference>
<name>A0A3D9RN32_9BACL</name>
<dbReference type="Pfam" id="PF00126">
    <property type="entry name" value="HTH_1"/>
    <property type="match status" value="1"/>
</dbReference>
<organism evidence="6 7">
    <name type="scientific">Paenibacillus taihuensis</name>
    <dbReference type="NCBI Taxonomy" id="1156355"/>
    <lineage>
        <taxon>Bacteria</taxon>
        <taxon>Bacillati</taxon>
        <taxon>Bacillota</taxon>
        <taxon>Bacilli</taxon>
        <taxon>Bacillales</taxon>
        <taxon>Paenibacillaceae</taxon>
        <taxon>Paenibacillus</taxon>
    </lineage>
</organism>
<dbReference type="FunFam" id="1.10.10.10:FF:000001">
    <property type="entry name" value="LysR family transcriptional regulator"/>
    <property type="match status" value="1"/>
</dbReference>
<keyword evidence="4" id="KW-0804">Transcription</keyword>
<dbReference type="Gene3D" id="1.10.10.10">
    <property type="entry name" value="Winged helix-like DNA-binding domain superfamily/Winged helix DNA-binding domain"/>
    <property type="match status" value="1"/>
</dbReference>
<reference evidence="6 7" key="1">
    <citation type="submission" date="2018-08" db="EMBL/GenBank/DDBJ databases">
        <title>Genomic Encyclopedia of Type Strains, Phase III (KMG-III): the genomes of soil and plant-associated and newly described type strains.</title>
        <authorList>
            <person name="Whitman W."/>
        </authorList>
    </citation>
    <scope>NUCLEOTIDE SEQUENCE [LARGE SCALE GENOMIC DNA]</scope>
    <source>
        <strain evidence="6 7">CGMCC 1.10966</strain>
    </source>
</reference>
<dbReference type="Gene3D" id="3.40.190.290">
    <property type="match status" value="1"/>
</dbReference>
<dbReference type="InterPro" id="IPR036390">
    <property type="entry name" value="WH_DNA-bd_sf"/>
</dbReference>
<dbReference type="InterPro" id="IPR005119">
    <property type="entry name" value="LysR_subst-bd"/>
</dbReference>
<evidence type="ECO:0000313" key="7">
    <source>
        <dbReference type="Proteomes" id="UP000256304"/>
    </source>
</evidence>
<feature type="domain" description="HTH lysR-type" evidence="5">
    <location>
        <begin position="1"/>
        <end position="58"/>
    </location>
</feature>
<dbReference type="SUPFAM" id="SSF53850">
    <property type="entry name" value="Periplasmic binding protein-like II"/>
    <property type="match status" value="1"/>
</dbReference>
<dbReference type="EMBL" id="QTTN01000019">
    <property type="protein sequence ID" value="REE81207.1"/>
    <property type="molecule type" value="Genomic_DNA"/>
</dbReference>
<dbReference type="GO" id="GO:0003700">
    <property type="term" value="F:DNA-binding transcription factor activity"/>
    <property type="evidence" value="ECO:0007669"/>
    <property type="project" value="InterPro"/>
</dbReference>
<dbReference type="GO" id="GO:0000976">
    <property type="term" value="F:transcription cis-regulatory region binding"/>
    <property type="evidence" value="ECO:0007669"/>
    <property type="project" value="TreeGrafter"/>
</dbReference>